<reference evidence="3" key="1">
    <citation type="submission" date="2018-09" db="EMBL/GenBank/DDBJ databases">
        <title>Chryseolinea sp. KIS68-18 isolated from soil.</title>
        <authorList>
            <person name="Weon H.-Y."/>
            <person name="Kwon S.-W."/>
            <person name="Lee S.A."/>
        </authorList>
    </citation>
    <scope>NUCLEOTIDE SEQUENCE [LARGE SCALE GENOMIC DNA]</scope>
    <source>
        <strain evidence="3">KIS68-18</strain>
    </source>
</reference>
<evidence type="ECO:0000313" key="3">
    <source>
        <dbReference type="Proteomes" id="UP000266183"/>
    </source>
</evidence>
<dbReference type="GO" id="GO:0051920">
    <property type="term" value="F:peroxiredoxin activity"/>
    <property type="evidence" value="ECO:0007669"/>
    <property type="project" value="InterPro"/>
</dbReference>
<dbReference type="InterPro" id="IPR029032">
    <property type="entry name" value="AhpD-like"/>
</dbReference>
<dbReference type="Gene3D" id="1.20.1290.10">
    <property type="entry name" value="AhpD-like"/>
    <property type="match status" value="1"/>
</dbReference>
<dbReference type="InterPro" id="IPR004675">
    <property type="entry name" value="AhpD_core"/>
</dbReference>
<name>A0A385SV96_9BACT</name>
<sequence>MKPRRKFQDVDPDALKPMLALEKYLSTTQLSVRHKDLIKIRTSQLNGCSYCVDKHTEEARANGETERRLYNLTSWNETPFFTEDEQAILALTEQVTFITNRVSDEVYDRAVKLLGEKYVTQAMMAIVTMNAWNRIGVTTNLWPS</sequence>
<organism evidence="2 3">
    <name type="scientific">Chryseolinea soli</name>
    <dbReference type="NCBI Taxonomy" id="2321403"/>
    <lineage>
        <taxon>Bacteria</taxon>
        <taxon>Pseudomonadati</taxon>
        <taxon>Bacteroidota</taxon>
        <taxon>Cytophagia</taxon>
        <taxon>Cytophagales</taxon>
        <taxon>Fulvivirgaceae</taxon>
        <taxon>Chryseolinea</taxon>
    </lineage>
</organism>
<dbReference type="Proteomes" id="UP000266183">
    <property type="component" value="Chromosome"/>
</dbReference>
<accession>A0A385SV96</accession>
<dbReference type="OrthoDB" id="9801997at2"/>
<dbReference type="PANTHER" id="PTHR34846:SF10">
    <property type="entry name" value="CYTOPLASMIC PROTEIN"/>
    <property type="match status" value="1"/>
</dbReference>
<dbReference type="RefSeq" id="WP_119757301.1">
    <property type="nucleotide sequence ID" value="NZ_CP032382.1"/>
</dbReference>
<gene>
    <name evidence="2" type="ORF">D4L85_27395</name>
</gene>
<feature type="domain" description="Carboxymuconolactone decarboxylase-like" evidence="1">
    <location>
        <begin position="12"/>
        <end position="93"/>
    </location>
</feature>
<protein>
    <submittedName>
        <fullName evidence="2">Carboxymuconolactone decarboxylase family protein</fullName>
    </submittedName>
</protein>
<dbReference type="EMBL" id="CP032382">
    <property type="protein sequence ID" value="AYB34077.1"/>
    <property type="molecule type" value="Genomic_DNA"/>
</dbReference>
<dbReference type="SUPFAM" id="SSF69118">
    <property type="entry name" value="AhpD-like"/>
    <property type="match status" value="1"/>
</dbReference>
<evidence type="ECO:0000313" key="2">
    <source>
        <dbReference type="EMBL" id="AYB34077.1"/>
    </source>
</evidence>
<dbReference type="AlphaFoldDB" id="A0A385SV96"/>
<dbReference type="NCBIfam" id="TIGR00778">
    <property type="entry name" value="ahpD_dom"/>
    <property type="match status" value="1"/>
</dbReference>
<dbReference type="InterPro" id="IPR003779">
    <property type="entry name" value="CMD-like"/>
</dbReference>
<evidence type="ECO:0000259" key="1">
    <source>
        <dbReference type="Pfam" id="PF02627"/>
    </source>
</evidence>
<keyword evidence="3" id="KW-1185">Reference proteome</keyword>
<dbReference type="KEGG" id="chk:D4L85_27395"/>
<dbReference type="Pfam" id="PF02627">
    <property type="entry name" value="CMD"/>
    <property type="match status" value="1"/>
</dbReference>
<proteinExistence type="predicted"/>
<dbReference type="PANTHER" id="PTHR34846">
    <property type="entry name" value="4-CARBOXYMUCONOLACTONE DECARBOXYLASE FAMILY PROTEIN (AFU_ORTHOLOGUE AFUA_6G11590)"/>
    <property type="match status" value="1"/>
</dbReference>